<dbReference type="Gene3D" id="1.10.10.60">
    <property type="entry name" value="Homeodomain-like"/>
    <property type="match status" value="1"/>
</dbReference>
<dbReference type="SUPFAM" id="SSF48498">
    <property type="entry name" value="Tetracyclin repressor-like, C-terminal domain"/>
    <property type="match status" value="1"/>
</dbReference>
<dbReference type="AlphaFoldDB" id="A0A810N777"/>
<dbReference type="Gene3D" id="1.10.357.10">
    <property type="entry name" value="Tetracycline Repressor, domain 2"/>
    <property type="match status" value="1"/>
</dbReference>
<dbReference type="SUPFAM" id="SSF46689">
    <property type="entry name" value="Homeodomain-like"/>
    <property type="match status" value="1"/>
</dbReference>
<protein>
    <submittedName>
        <fullName evidence="7">TetR family transcriptional regulator</fullName>
    </submittedName>
</protein>
<dbReference type="InterPro" id="IPR001647">
    <property type="entry name" value="HTH_TetR"/>
</dbReference>
<evidence type="ECO:0000313" key="7">
    <source>
        <dbReference type="EMBL" id="BCJ67493.1"/>
    </source>
</evidence>
<dbReference type="Pfam" id="PF02909">
    <property type="entry name" value="TetR_C_1"/>
    <property type="match status" value="1"/>
</dbReference>
<feature type="domain" description="HTH tetR-type" evidence="6">
    <location>
        <begin position="22"/>
        <end position="82"/>
    </location>
</feature>
<dbReference type="GO" id="GO:0003700">
    <property type="term" value="F:DNA-binding transcription factor activity"/>
    <property type="evidence" value="ECO:0007669"/>
    <property type="project" value="TreeGrafter"/>
</dbReference>
<organism evidence="7 8">
    <name type="scientific">Polymorphospora rubra</name>
    <dbReference type="NCBI Taxonomy" id="338584"/>
    <lineage>
        <taxon>Bacteria</taxon>
        <taxon>Bacillati</taxon>
        <taxon>Actinomycetota</taxon>
        <taxon>Actinomycetes</taxon>
        <taxon>Micromonosporales</taxon>
        <taxon>Micromonosporaceae</taxon>
        <taxon>Polymorphospora</taxon>
    </lineage>
</organism>
<name>A0A810N777_9ACTN</name>
<dbReference type="InterPro" id="IPR036271">
    <property type="entry name" value="Tet_transcr_reg_TetR-rel_C_sf"/>
</dbReference>
<proteinExistence type="predicted"/>
<accession>A0A810N777</accession>
<dbReference type="InterPro" id="IPR050109">
    <property type="entry name" value="HTH-type_TetR-like_transc_reg"/>
</dbReference>
<feature type="DNA-binding region" description="H-T-H motif" evidence="4">
    <location>
        <begin position="45"/>
        <end position="64"/>
    </location>
</feature>
<feature type="region of interest" description="Disordered" evidence="5">
    <location>
        <begin position="1"/>
        <end position="20"/>
    </location>
</feature>
<evidence type="ECO:0000256" key="3">
    <source>
        <dbReference type="ARBA" id="ARBA00023163"/>
    </source>
</evidence>
<feature type="compositionally biased region" description="Basic and acidic residues" evidence="5">
    <location>
        <begin position="1"/>
        <end position="11"/>
    </location>
</feature>
<dbReference type="Pfam" id="PF00440">
    <property type="entry name" value="TetR_N"/>
    <property type="match status" value="1"/>
</dbReference>
<dbReference type="GO" id="GO:0000976">
    <property type="term" value="F:transcription cis-regulatory region binding"/>
    <property type="evidence" value="ECO:0007669"/>
    <property type="project" value="TreeGrafter"/>
</dbReference>
<evidence type="ECO:0000256" key="1">
    <source>
        <dbReference type="ARBA" id="ARBA00023015"/>
    </source>
</evidence>
<sequence length="263" mass="29073">MTLLWRADRTEPAPARPGRRPGLTVDEIVDAAIALADTGGMAALSMNAVGERLGRTGMALYTYVPGKAELVDLMYDRVLAEVPTDPPASDDWRATLTTWSESLWEFYLRHPWMLQISHARAVLGPNEYTMLETVVRILSGSNLPAPVLMRVVNSLLHFVRGVARTIAETRQAPGVTGVSDDQWWYARSALLDEVTPDFAERFPTISRLAEERAFEMADESVPYLEQEARETFHIGLSVFLDGIEARIRRTPAGPGPAGPEAGR</sequence>
<keyword evidence="1" id="KW-0805">Transcription regulation</keyword>
<evidence type="ECO:0000313" key="8">
    <source>
        <dbReference type="Proteomes" id="UP000680866"/>
    </source>
</evidence>
<reference evidence="7" key="1">
    <citation type="submission" date="2020-08" db="EMBL/GenBank/DDBJ databases">
        <title>Whole genome shotgun sequence of Polymorphospora rubra NBRC 101157.</title>
        <authorList>
            <person name="Komaki H."/>
            <person name="Tamura T."/>
        </authorList>
    </citation>
    <scope>NUCLEOTIDE SEQUENCE</scope>
    <source>
        <strain evidence="7">NBRC 101157</strain>
    </source>
</reference>
<dbReference type="Proteomes" id="UP000680866">
    <property type="component" value="Chromosome"/>
</dbReference>
<evidence type="ECO:0000256" key="5">
    <source>
        <dbReference type="SAM" id="MobiDB-lite"/>
    </source>
</evidence>
<dbReference type="InterPro" id="IPR009057">
    <property type="entry name" value="Homeodomain-like_sf"/>
</dbReference>
<dbReference type="PROSITE" id="PS50977">
    <property type="entry name" value="HTH_TETR_2"/>
    <property type="match status" value="1"/>
</dbReference>
<evidence type="ECO:0000256" key="2">
    <source>
        <dbReference type="ARBA" id="ARBA00023125"/>
    </source>
</evidence>
<dbReference type="PANTHER" id="PTHR30055:SF151">
    <property type="entry name" value="TRANSCRIPTIONAL REGULATORY PROTEIN"/>
    <property type="match status" value="1"/>
</dbReference>
<gene>
    <name evidence="7" type="ORF">Prubr_45140</name>
</gene>
<dbReference type="InterPro" id="IPR004111">
    <property type="entry name" value="Repressor_TetR_C"/>
</dbReference>
<dbReference type="KEGG" id="pry:Prubr_45140"/>
<keyword evidence="3" id="KW-0804">Transcription</keyword>
<evidence type="ECO:0000256" key="4">
    <source>
        <dbReference type="PROSITE-ProRule" id="PRU00335"/>
    </source>
</evidence>
<keyword evidence="8" id="KW-1185">Reference proteome</keyword>
<dbReference type="GO" id="GO:0045892">
    <property type="term" value="P:negative regulation of DNA-templated transcription"/>
    <property type="evidence" value="ECO:0007669"/>
    <property type="project" value="InterPro"/>
</dbReference>
<evidence type="ECO:0000259" key="6">
    <source>
        <dbReference type="PROSITE" id="PS50977"/>
    </source>
</evidence>
<keyword evidence="2 4" id="KW-0238">DNA-binding</keyword>
<dbReference type="PANTHER" id="PTHR30055">
    <property type="entry name" value="HTH-TYPE TRANSCRIPTIONAL REGULATOR RUTR"/>
    <property type="match status" value="1"/>
</dbReference>
<dbReference type="EMBL" id="AP023359">
    <property type="protein sequence ID" value="BCJ67493.1"/>
    <property type="molecule type" value="Genomic_DNA"/>
</dbReference>